<dbReference type="SMART" id="SM01049">
    <property type="entry name" value="Cache_2"/>
    <property type="match status" value="1"/>
</dbReference>
<feature type="domain" description="Single Cache" evidence="6">
    <location>
        <begin position="27"/>
        <end position="106"/>
    </location>
</feature>
<dbReference type="Gene3D" id="3.30.450.20">
    <property type="entry name" value="PAS domain"/>
    <property type="match status" value="1"/>
</dbReference>
<organism evidence="7 8">
    <name type="scientific">Bradyrhizobium jicamae</name>
    <dbReference type="NCBI Taxonomy" id="280332"/>
    <lineage>
        <taxon>Bacteria</taxon>
        <taxon>Pseudomonadati</taxon>
        <taxon>Pseudomonadota</taxon>
        <taxon>Alphaproteobacteria</taxon>
        <taxon>Hyphomicrobiales</taxon>
        <taxon>Nitrobacteraceae</taxon>
        <taxon>Bradyrhizobium</taxon>
    </lineage>
</organism>
<dbReference type="InterPro" id="IPR004010">
    <property type="entry name" value="Double_Cache_2"/>
</dbReference>
<dbReference type="RefSeq" id="WP_212495563.1">
    <property type="nucleotide sequence ID" value="NZ_JAFCJH010000091.1"/>
</dbReference>
<keyword evidence="5" id="KW-0472">Membrane</keyword>
<dbReference type="Pfam" id="PF08269">
    <property type="entry name" value="dCache_2"/>
    <property type="match status" value="1"/>
</dbReference>
<comment type="caution">
    <text evidence="7">The sequence shown here is derived from an EMBL/GenBank/DDBJ whole genome shotgun (WGS) entry which is preliminary data.</text>
</comment>
<dbReference type="Proteomes" id="UP001315278">
    <property type="component" value="Unassembled WGS sequence"/>
</dbReference>
<evidence type="ECO:0000256" key="4">
    <source>
        <dbReference type="ARBA" id="ARBA00022989"/>
    </source>
</evidence>
<dbReference type="InterPro" id="IPR033480">
    <property type="entry name" value="sCache_2"/>
</dbReference>
<keyword evidence="8" id="KW-1185">Reference proteome</keyword>
<reference evidence="8" key="1">
    <citation type="journal article" date="2021" name="ISME J.">
        <title>Evolutionary origin and ecological implication of a unique nif island in free-living Bradyrhizobium lineages.</title>
        <authorList>
            <person name="Tao J."/>
        </authorList>
    </citation>
    <scope>NUCLEOTIDE SEQUENCE [LARGE SCALE GENOMIC DNA]</scope>
    <source>
        <strain evidence="8">SZCCT0434</strain>
    </source>
</reference>
<keyword evidence="4" id="KW-1133">Transmembrane helix</keyword>
<keyword evidence="2" id="KW-1003">Cell membrane</keyword>
<gene>
    <name evidence="7" type="ORF">JQ615_40355</name>
</gene>
<accession>A0ABS5FXQ5</accession>
<name>A0ABS5FXQ5_9BRAD</name>
<evidence type="ECO:0000256" key="3">
    <source>
        <dbReference type="ARBA" id="ARBA00022692"/>
    </source>
</evidence>
<protein>
    <submittedName>
        <fullName evidence="7">Cache domain-containing protein</fullName>
    </submittedName>
</protein>
<comment type="subcellular location">
    <subcellularLocation>
        <location evidence="1">Cell membrane</location>
        <topology evidence="1">Multi-pass membrane protein</topology>
    </subcellularLocation>
</comment>
<evidence type="ECO:0000256" key="2">
    <source>
        <dbReference type="ARBA" id="ARBA00022475"/>
    </source>
</evidence>
<evidence type="ECO:0000313" key="8">
    <source>
        <dbReference type="Proteomes" id="UP001315278"/>
    </source>
</evidence>
<evidence type="ECO:0000256" key="1">
    <source>
        <dbReference type="ARBA" id="ARBA00004651"/>
    </source>
</evidence>
<proteinExistence type="predicted"/>
<sequence length="155" mass="17246">MPRSILWVLFIAVATAGLGLAFAGTPESNSERVKKLAADGAALIASEGIEKACKMLRVRNGPYFQGEYYVFVFDFTGVWRCYPPHPEAEGQSIIDLRDSDGRPLVRDMISLAKERGEGWLDYRWTDPVTSKIELKSTFVKRVPGAELLAASGYYH</sequence>
<evidence type="ECO:0000313" key="7">
    <source>
        <dbReference type="EMBL" id="MBR0801605.1"/>
    </source>
</evidence>
<evidence type="ECO:0000256" key="5">
    <source>
        <dbReference type="ARBA" id="ARBA00023136"/>
    </source>
</evidence>
<evidence type="ECO:0000259" key="6">
    <source>
        <dbReference type="SMART" id="SM01049"/>
    </source>
</evidence>
<dbReference type="EMBL" id="JAFCJH010000091">
    <property type="protein sequence ID" value="MBR0801605.1"/>
    <property type="molecule type" value="Genomic_DNA"/>
</dbReference>
<keyword evidence="3" id="KW-0812">Transmembrane</keyword>